<dbReference type="PROSITE" id="PS51987">
    <property type="entry name" value="GS_CATALYTIC"/>
    <property type="match status" value="1"/>
</dbReference>
<keyword evidence="4" id="KW-0547">Nucleotide-binding</keyword>
<dbReference type="NCBIfam" id="TIGR03105">
    <property type="entry name" value="gln_synth_III"/>
    <property type="match status" value="1"/>
</dbReference>
<dbReference type="InterPro" id="IPR027303">
    <property type="entry name" value="Gln_synth_gly_rich_site"/>
</dbReference>
<comment type="caution">
    <text evidence="12">The sequence shown here is derived from an EMBL/GenBank/DDBJ whole genome shotgun (WGS) entry which is preliminary data.</text>
</comment>
<evidence type="ECO:0000259" key="10">
    <source>
        <dbReference type="PROSITE" id="PS51986"/>
    </source>
</evidence>
<dbReference type="InterPro" id="IPR008146">
    <property type="entry name" value="Gln_synth_cat_dom"/>
</dbReference>
<keyword evidence="7" id="KW-0535">Nitrogen fixation</keyword>
<evidence type="ECO:0000256" key="9">
    <source>
        <dbReference type="RuleBase" id="RU000384"/>
    </source>
</evidence>
<evidence type="ECO:0000313" key="13">
    <source>
        <dbReference type="Proteomes" id="UP000182932"/>
    </source>
</evidence>
<reference evidence="12 13" key="1">
    <citation type="submission" date="2016-10" db="EMBL/GenBank/DDBJ databases">
        <authorList>
            <person name="Varghese N."/>
            <person name="Submissions S."/>
        </authorList>
    </citation>
    <scope>NUCLEOTIDE SEQUENCE [LARGE SCALE GENOMIC DNA]</scope>
    <source>
        <strain evidence="12 13">FF3</strain>
    </source>
</reference>
<dbReference type="PROSITE" id="PS00181">
    <property type="entry name" value="GLNA_ATP"/>
    <property type="match status" value="1"/>
</dbReference>
<evidence type="ECO:0000259" key="11">
    <source>
        <dbReference type="PROSITE" id="PS51987"/>
    </source>
</evidence>
<dbReference type="Proteomes" id="UP000182932">
    <property type="component" value="Unassembled WGS sequence"/>
</dbReference>
<evidence type="ECO:0000256" key="1">
    <source>
        <dbReference type="ARBA" id="ARBA00001946"/>
    </source>
</evidence>
<evidence type="ECO:0000256" key="4">
    <source>
        <dbReference type="ARBA" id="ARBA00022741"/>
    </source>
</evidence>
<dbReference type="GO" id="GO:0006542">
    <property type="term" value="P:glutamine biosynthetic process"/>
    <property type="evidence" value="ECO:0007669"/>
    <property type="project" value="InterPro"/>
</dbReference>
<dbReference type="PANTHER" id="PTHR43785">
    <property type="entry name" value="GAMMA-GLUTAMYLPUTRESCINE SYNTHETASE"/>
    <property type="match status" value="1"/>
</dbReference>
<dbReference type="InterPro" id="IPR036651">
    <property type="entry name" value="Gln_synt_N_sf"/>
</dbReference>
<evidence type="ECO:0000256" key="6">
    <source>
        <dbReference type="ARBA" id="ARBA00022842"/>
    </source>
</evidence>
<dbReference type="InterPro" id="IPR008147">
    <property type="entry name" value="Gln_synt_N"/>
</dbReference>
<dbReference type="AlphaFoldDB" id="A0A975ZLP8"/>
<keyword evidence="6" id="KW-0460">Magnesium</keyword>
<dbReference type="SUPFAM" id="SSF54368">
    <property type="entry name" value="Glutamine synthetase, N-terminal domain"/>
    <property type="match status" value="1"/>
</dbReference>
<dbReference type="SUPFAM" id="SSF55931">
    <property type="entry name" value="Glutamine synthetase/guanido kinase"/>
    <property type="match status" value="1"/>
</dbReference>
<keyword evidence="3" id="KW-0436">Ligase</keyword>
<keyword evidence="13" id="KW-1185">Reference proteome</keyword>
<protein>
    <submittedName>
        <fullName evidence="12">Gamma-glutamylmethylamide synthetase</fullName>
    </submittedName>
</protein>
<evidence type="ECO:0000256" key="5">
    <source>
        <dbReference type="ARBA" id="ARBA00022840"/>
    </source>
</evidence>
<comment type="similarity">
    <text evidence="8 9">Belongs to the glutamine synthetase family.</text>
</comment>
<dbReference type="Gene3D" id="3.30.590.10">
    <property type="entry name" value="Glutamine synthetase/guanido kinase, catalytic domain"/>
    <property type="match status" value="1"/>
</dbReference>
<dbReference type="EMBL" id="FNYY01000001">
    <property type="protein sequence ID" value="SEI65108.1"/>
    <property type="molecule type" value="Genomic_DNA"/>
</dbReference>
<comment type="function">
    <text evidence="2">Catalyzes the ATP-dependent biosynthesis of glutamine from glutamate and ammonia.</text>
</comment>
<dbReference type="InterPro" id="IPR014746">
    <property type="entry name" value="Gln_synth/guanido_kin_cat_dom"/>
</dbReference>
<evidence type="ECO:0000256" key="8">
    <source>
        <dbReference type="PROSITE-ProRule" id="PRU01330"/>
    </source>
</evidence>
<dbReference type="GO" id="GO:0004356">
    <property type="term" value="F:glutamine synthetase activity"/>
    <property type="evidence" value="ECO:0007669"/>
    <property type="project" value="InterPro"/>
</dbReference>
<proteinExistence type="inferred from homology"/>
<evidence type="ECO:0000313" key="12">
    <source>
        <dbReference type="EMBL" id="SEI65108.1"/>
    </source>
</evidence>
<dbReference type="InterPro" id="IPR017536">
    <property type="entry name" value="Glutamine_synthetase_typeIII"/>
</dbReference>
<feature type="domain" description="GS catalytic" evidence="11">
    <location>
        <begin position="109"/>
        <end position="452"/>
    </location>
</feature>
<dbReference type="RefSeq" id="WP_074834668.1">
    <property type="nucleotide sequence ID" value="NZ_CBDCHJ010000006.1"/>
</dbReference>
<dbReference type="PANTHER" id="PTHR43785:SF14">
    <property type="entry name" value="GLUTAMINE SYNTHETASE"/>
    <property type="match status" value="1"/>
</dbReference>
<dbReference type="PROSITE" id="PS51986">
    <property type="entry name" value="GS_BETA_GRASP"/>
    <property type="match status" value="1"/>
</dbReference>
<dbReference type="GeneID" id="80816762"/>
<sequence length="452" mass="49935">MPRDQVAPDARTDLAAFAAARDIKYFMISFTDLFGGQRAKLVPAAAIADMQQDGAGFAGFATHLDMTPAHPDMLAVPDPASVIQLPWKPEVAWVAANCVMEGQDVAQAPRNVLRRLIAEAADAGLHVKTGIEAEFFLLTPDGAQISDEYDTADKPCYDQQAVMRRYDVVREICDYMLEMGWGPYQNDHEDANGQFEMNWEFDDVLKTADKHSFFKFMTKSVAEKHGFRATFMPKPVEGLTGNGCHAHISVWDAPGEHSRTNVFAGEKGDSPTAELGLSEQGKHFLGGIMKHASALAAITNPTVNSYKRINAPRTMSGATWAPNTVTWTGNNRTHMVRVPGPGRFELRLPDGAANPYLLQAVIIAAGLSGLRTQADPGKRYDIDMYAEGHKVRGAPKLPLNMLDALRGYDKDKDLKSMMGEEFSAAFLKLKREEWNSFVSHFSQWEKTHTLDI</sequence>
<name>A0A975ZLP8_9RHOB</name>
<keyword evidence="5" id="KW-0067">ATP-binding</keyword>
<accession>A0A975ZLP8</accession>
<evidence type="ECO:0000256" key="7">
    <source>
        <dbReference type="ARBA" id="ARBA00023231"/>
    </source>
</evidence>
<feature type="domain" description="GS beta-grasp" evidence="10">
    <location>
        <begin position="21"/>
        <end position="103"/>
    </location>
</feature>
<organism evidence="12 13">
    <name type="scientific">Marinovum algicola</name>
    <dbReference type="NCBI Taxonomy" id="42444"/>
    <lineage>
        <taxon>Bacteria</taxon>
        <taxon>Pseudomonadati</taxon>
        <taxon>Pseudomonadota</taxon>
        <taxon>Alphaproteobacteria</taxon>
        <taxon>Rhodobacterales</taxon>
        <taxon>Roseobacteraceae</taxon>
        <taxon>Marinovum</taxon>
    </lineage>
</organism>
<evidence type="ECO:0000256" key="3">
    <source>
        <dbReference type="ARBA" id="ARBA00022598"/>
    </source>
</evidence>
<dbReference type="GO" id="GO:0005524">
    <property type="term" value="F:ATP binding"/>
    <property type="evidence" value="ECO:0007669"/>
    <property type="project" value="UniProtKB-KW"/>
</dbReference>
<dbReference type="Gene3D" id="3.10.20.70">
    <property type="entry name" value="Glutamine synthetase, N-terminal domain"/>
    <property type="match status" value="1"/>
</dbReference>
<evidence type="ECO:0000256" key="2">
    <source>
        <dbReference type="ARBA" id="ARBA00003117"/>
    </source>
</evidence>
<gene>
    <name evidence="12" type="ORF">SAMN04487940_101496</name>
</gene>
<comment type="cofactor">
    <cofactor evidence="1">
        <name>Mg(2+)</name>
        <dbReference type="ChEBI" id="CHEBI:18420"/>
    </cofactor>
</comment>
<dbReference type="Pfam" id="PF00120">
    <property type="entry name" value="Gln-synt_C"/>
    <property type="match status" value="1"/>
</dbReference>
<dbReference type="SMART" id="SM01230">
    <property type="entry name" value="Gln-synt_C"/>
    <property type="match status" value="1"/>
</dbReference>